<evidence type="ECO:0000313" key="3">
    <source>
        <dbReference type="Proteomes" id="UP000054408"/>
    </source>
</evidence>
<dbReference type="EMBL" id="GL349462">
    <property type="protein sequence ID" value="KNC50782.1"/>
    <property type="molecule type" value="Genomic_DNA"/>
</dbReference>
<dbReference type="Proteomes" id="UP000054408">
    <property type="component" value="Unassembled WGS sequence"/>
</dbReference>
<accession>A0A0L0DEM4</accession>
<sequence length="489" mass="52704">MSRIETRGKTYGTRSSGAPASRPMAPRQKRKSSSRKSGPSQVAAGQQQGQARRRRKRPVTAGARMMGSCGGGSNKRAIRSAWEAQFADGTHELFASGRRTAHVREQSARFNADVTQSAAEMHIQAYELARGVRSQFVTPKLPKVHAFGYSGSVARARLAPDLHAASLASRKFSVRGDRYGVEGVILERLKRSMGEYNMTPDAYCILDAMVSGKVPDAVLKRHLGPDVTPDDLMTMYTRRYGDDAGHPSDEGKPNTHCSTTELDSAVDRVMRQSDGARRRWRETVSARPATASAIPDRRQRILDRVEATTAAAAARGIRPSTAAATVAAVKAAASVAQADAADSGTVHAEAPAELVDIMDDNALYANAGYKAHLDDGLTKLRFRHDVRPRPPTLTYSGERRRILVDFPYQPTTIENEVASARLAAAGSGSTLVPASVLLPEALPATSPTSPPSAAAKARANPSEFVAVDDLVDMMIRPRSTKFEPVEVHV</sequence>
<keyword evidence="3" id="KW-1185">Reference proteome</keyword>
<dbReference type="GeneID" id="25565778"/>
<gene>
    <name evidence="2" type="ORF">AMSG_06679</name>
</gene>
<dbReference type="RefSeq" id="XP_013756741.1">
    <property type="nucleotide sequence ID" value="XM_013901287.1"/>
</dbReference>
<feature type="compositionally biased region" description="Basic and acidic residues" evidence="1">
    <location>
        <begin position="271"/>
        <end position="284"/>
    </location>
</feature>
<evidence type="ECO:0000256" key="1">
    <source>
        <dbReference type="SAM" id="MobiDB-lite"/>
    </source>
</evidence>
<protein>
    <submittedName>
        <fullName evidence="2">Uncharacterized protein</fullName>
    </submittedName>
</protein>
<reference evidence="2 3" key="1">
    <citation type="submission" date="2010-05" db="EMBL/GenBank/DDBJ databases">
        <title>The Genome Sequence of Thecamonas trahens ATCC 50062.</title>
        <authorList>
            <consortium name="The Broad Institute Genome Sequencing Platform"/>
            <person name="Russ C."/>
            <person name="Cuomo C."/>
            <person name="Shea T."/>
            <person name="Young S.K."/>
            <person name="Zeng Q."/>
            <person name="Koehrsen M."/>
            <person name="Haas B."/>
            <person name="Borodovsky M."/>
            <person name="Guigo R."/>
            <person name="Alvarado L."/>
            <person name="Berlin A."/>
            <person name="Bochicchio J."/>
            <person name="Borenstein D."/>
            <person name="Chapman S."/>
            <person name="Chen Z."/>
            <person name="Freedman E."/>
            <person name="Gellesch M."/>
            <person name="Goldberg J."/>
            <person name="Griggs A."/>
            <person name="Gujja S."/>
            <person name="Heilman E."/>
            <person name="Heiman D."/>
            <person name="Hepburn T."/>
            <person name="Howarth C."/>
            <person name="Jen D."/>
            <person name="Larson L."/>
            <person name="Mehta T."/>
            <person name="Park D."/>
            <person name="Pearson M."/>
            <person name="Roberts A."/>
            <person name="Saif S."/>
            <person name="Shenoy N."/>
            <person name="Sisk P."/>
            <person name="Stolte C."/>
            <person name="Sykes S."/>
            <person name="Thomson T."/>
            <person name="Walk T."/>
            <person name="White J."/>
            <person name="Yandava C."/>
            <person name="Burger G."/>
            <person name="Gray M.W."/>
            <person name="Holland P.W.H."/>
            <person name="King N."/>
            <person name="Lang F.B.F."/>
            <person name="Roger A.J."/>
            <person name="Ruiz-Trillo I."/>
            <person name="Lander E."/>
            <person name="Nusbaum C."/>
        </authorList>
    </citation>
    <scope>NUCLEOTIDE SEQUENCE [LARGE SCALE GENOMIC DNA]</scope>
    <source>
        <strain evidence="2 3">ATCC 50062</strain>
    </source>
</reference>
<dbReference type="AlphaFoldDB" id="A0A0L0DEM4"/>
<proteinExistence type="predicted"/>
<evidence type="ECO:0000313" key="2">
    <source>
        <dbReference type="EMBL" id="KNC50782.1"/>
    </source>
</evidence>
<feature type="region of interest" description="Disordered" evidence="1">
    <location>
        <begin position="271"/>
        <end position="291"/>
    </location>
</feature>
<feature type="compositionally biased region" description="Low complexity" evidence="1">
    <location>
        <begin position="35"/>
        <end position="50"/>
    </location>
</feature>
<feature type="region of interest" description="Disordered" evidence="1">
    <location>
        <begin position="1"/>
        <end position="74"/>
    </location>
</feature>
<name>A0A0L0DEM4_THETB</name>
<organism evidence="2 3">
    <name type="scientific">Thecamonas trahens ATCC 50062</name>
    <dbReference type="NCBI Taxonomy" id="461836"/>
    <lineage>
        <taxon>Eukaryota</taxon>
        <taxon>Apusozoa</taxon>
        <taxon>Apusomonadida</taxon>
        <taxon>Apusomonadidae</taxon>
        <taxon>Thecamonas</taxon>
    </lineage>
</organism>